<keyword evidence="1" id="KW-0175">Coiled coil</keyword>
<sequence>MSIPEYTWPNRTKINPEKSVLEQQQETIENLMSVNSQQSIKIRNLEMELESKEMDLQMSSGYCNLMQEEYNKLEVENERLNRELKRCQEGKAKKETTKTTNYSIPEHYRTSPAIQPIETSDPFQAACNLHQQNFSRYRLFFAKYNLRCYLFDPEGEKVLPQMVMNAKNPCNFYQNQRSIIRKYRTWTDLTEEEKGPWKEDWMKMKRLQNEQIRMGWCQYRTPPVTPEDKKRLKRNMNFS</sequence>
<accession>A0A1I7V1K1</accession>
<name>A0A1I7V1K1_9PELO</name>
<evidence type="ECO:0000256" key="1">
    <source>
        <dbReference type="SAM" id="Coils"/>
    </source>
</evidence>
<dbReference type="WBParaSite" id="Csp11.Scaffold630.g21478.t1">
    <property type="protein sequence ID" value="Csp11.Scaffold630.g21478.t1"/>
    <property type="gene ID" value="Csp11.Scaffold630.g21478"/>
</dbReference>
<dbReference type="AlphaFoldDB" id="A0A1I7V1K1"/>
<organism evidence="2 3">
    <name type="scientific">Caenorhabditis tropicalis</name>
    <dbReference type="NCBI Taxonomy" id="1561998"/>
    <lineage>
        <taxon>Eukaryota</taxon>
        <taxon>Metazoa</taxon>
        <taxon>Ecdysozoa</taxon>
        <taxon>Nematoda</taxon>
        <taxon>Chromadorea</taxon>
        <taxon>Rhabditida</taxon>
        <taxon>Rhabditina</taxon>
        <taxon>Rhabditomorpha</taxon>
        <taxon>Rhabditoidea</taxon>
        <taxon>Rhabditidae</taxon>
        <taxon>Peloderinae</taxon>
        <taxon>Caenorhabditis</taxon>
    </lineage>
</organism>
<protein>
    <submittedName>
        <fullName evidence="3">Girdin-like</fullName>
    </submittedName>
</protein>
<dbReference type="Proteomes" id="UP000095282">
    <property type="component" value="Unplaced"/>
</dbReference>
<keyword evidence="2" id="KW-1185">Reference proteome</keyword>
<evidence type="ECO:0000313" key="2">
    <source>
        <dbReference type="Proteomes" id="UP000095282"/>
    </source>
</evidence>
<feature type="coiled-coil region" evidence="1">
    <location>
        <begin position="28"/>
        <end position="97"/>
    </location>
</feature>
<proteinExistence type="predicted"/>
<evidence type="ECO:0000313" key="3">
    <source>
        <dbReference type="WBParaSite" id="Csp11.Scaffold630.g21478.t1"/>
    </source>
</evidence>
<reference evidence="3" key="1">
    <citation type="submission" date="2016-11" db="UniProtKB">
        <authorList>
            <consortium name="WormBaseParasite"/>
        </authorList>
    </citation>
    <scope>IDENTIFICATION</scope>
</reference>